<dbReference type="EMBL" id="JASMQC010000007">
    <property type="protein sequence ID" value="KAK1943774.1"/>
    <property type="molecule type" value="Genomic_DNA"/>
</dbReference>
<organism evidence="6 7">
    <name type="scientific">Phytophthora citrophthora</name>
    <dbReference type="NCBI Taxonomy" id="4793"/>
    <lineage>
        <taxon>Eukaryota</taxon>
        <taxon>Sar</taxon>
        <taxon>Stramenopiles</taxon>
        <taxon>Oomycota</taxon>
        <taxon>Peronosporomycetes</taxon>
        <taxon>Peronosporales</taxon>
        <taxon>Peronosporaceae</taxon>
        <taxon>Phytophthora</taxon>
    </lineage>
</organism>
<comment type="subcellular location">
    <subcellularLocation>
        <location evidence="1 5">Secreted</location>
    </subcellularLocation>
</comment>
<comment type="caution">
    <text evidence="6">The sequence shown here is derived from an EMBL/GenBank/DDBJ whole genome shotgun (WGS) entry which is preliminary data.</text>
</comment>
<keyword evidence="3 5" id="KW-0964">Secreted</keyword>
<keyword evidence="7" id="KW-1185">Reference proteome</keyword>
<evidence type="ECO:0000256" key="4">
    <source>
        <dbReference type="ARBA" id="ARBA00022729"/>
    </source>
</evidence>
<evidence type="ECO:0000256" key="2">
    <source>
        <dbReference type="ARBA" id="ARBA00010400"/>
    </source>
</evidence>
<feature type="signal peptide" evidence="5">
    <location>
        <begin position="1"/>
        <end position="18"/>
    </location>
</feature>
<gene>
    <name evidence="6" type="ORF">P3T76_005170</name>
</gene>
<dbReference type="Proteomes" id="UP001259832">
    <property type="component" value="Unassembled WGS sequence"/>
</dbReference>
<dbReference type="InterPro" id="IPR031825">
    <property type="entry name" value="RXLR"/>
</dbReference>
<comment type="function">
    <text evidence="5">Effector that suppresses plant defense responses during pathogen infection.</text>
</comment>
<proteinExistence type="inferred from homology"/>
<protein>
    <recommendedName>
        <fullName evidence="5">RxLR effector protein</fullName>
    </recommendedName>
</protein>
<evidence type="ECO:0000313" key="6">
    <source>
        <dbReference type="EMBL" id="KAK1943774.1"/>
    </source>
</evidence>
<dbReference type="AlphaFoldDB" id="A0AAD9GSI2"/>
<evidence type="ECO:0000256" key="1">
    <source>
        <dbReference type="ARBA" id="ARBA00004613"/>
    </source>
</evidence>
<evidence type="ECO:0000313" key="7">
    <source>
        <dbReference type="Proteomes" id="UP001259832"/>
    </source>
</evidence>
<name>A0AAD9GSI2_9STRA</name>
<comment type="similarity">
    <text evidence="2 5">Belongs to the RxLR effector family.</text>
</comment>
<dbReference type="Pfam" id="PF16810">
    <property type="entry name" value="RXLR"/>
    <property type="match status" value="1"/>
</dbReference>
<feature type="chain" id="PRO_5044969875" description="RxLR effector protein" evidence="5">
    <location>
        <begin position="19"/>
        <end position="266"/>
    </location>
</feature>
<accession>A0AAD9GSI2</accession>
<reference evidence="6" key="1">
    <citation type="submission" date="2023-08" db="EMBL/GenBank/DDBJ databases">
        <title>Reference Genome Resource for the Citrus Pathogen Phytophthora citrophthora.</title>
        <authorList>
            <person name="Moller H."/>
            <person name="Coetzee B."/>
            <person name="Rose L.J."/>
            <person name="Van Niekerk J.M."/>
        </authorList>
    </citation>
    <scope>NUCLEOTIDE SEQUENCE</scope>
    <source>
        <strain evidence="6">STE-U-9442</strain>
    </source>
</reference>
<evidence type="ECO:0000256" key="3">
    <source>
        <dbReference type="ARBA" id="ARBA00022525"/>
    </source>
</evidence>
<comment type="domain">
    <text evidence="5">The RxLR-dEER motif acts to carry the protein into the host cell cytoplasm through binding to cell surface phosphatidylinositol-3-phosphate.</text>
</comment>
<evidence type="ECO:0000256" key="5">
    <source>
        <dbReference type="RuleBase" id="RU367124"/>
    </source>
</evidence>
<sequence>MRLYFLLLVAVVLAITDALKTTTESRQLQRADQSTSVVYARRSLRLATKSNVDAVLEDSTDTEERAPSGGLSSLKSKISDKIPLKVKLAWWQHFVNKPTEYVKNRLGANHPLYLKFKHTREENDMWTLASRSSSTFEFWKKQGLEGKITLDEKMSFDQIAAGMKQLEGTAPFEFYKRYANKFDDHRISNFGSGYYRDTYFIDKSASVAEKFARAQFWAESKRSNEYVKEFLGLLKATPDQISKNPYYQYYFKTFEKLYPKERHPKL</sequence>
<keyword evidence="4 5" id="KW-0732">Signal</keyword>